<dbReference type="AlphaFoldDB" id="A0A0K8J6U5"/>
<feature type="region of interest" description="Disordered" evidence="1">
    <location>
        <begin position="68"/>
        <end position="88"/>
    </location>
</feature>
<dbReference type="KEGG" id="hsd:SD1D_1791"/>
<dbReference type="OrthoDB" id="1690999at2"/>
<sequence length="251" mass="28433">MKLKYKKIILLTSLATMCIGLLTISISQSGQKNQEKSSSISASAETGDIESDNTNSRILAMASLTSASEDNTATGTPTPSPTPTPIPVYDLEEIEDMNKFFEEYYMAKAACDVDKLKTLYKDPSKVETREQLQNMVQYIEEYKNIKTYAKKSIEEGAYIVYAYHEIKFTSINTLAPGLSKFYVVTDDEGNYKIASDINPEIEEYFHARNEDEDVLKLIEKTNSKSEKVKEKDEDLMIFWNALDELAKKTED</sequence>
<proteinExistence type="predicted"/>
<dbReference type="EMBL" id="LN879430">
    <property type="protein sequence ID" value="CUH93336.1"/>
    <property type="molecule type" value="Genomic_DNA"/>
</dbReference>
<reference evidence="4" key="1">
    <citation type="submission" date="2015-09" db="EMBL/GenBank/DDBJ databases">
        <authorList>
            <person name="Wibberg D."/>
        </authorList>
    </citation>
    <scope>NUCLEOTIDE SEQUENCE [LARGE SCALE GENOMIC DNA]</scope>
    <source>
        <strain evidence="4">SD1D</strain>
    </source>
</reference>
<evidence type="ECO:0000313" key="3">
    <source>
        <dbReference type="EMBL" id="CUH93336.1"/>
    </source>
</evidence>
<evidence type="ECO:0008006" key="5">
    <source>
        <dbReference type="Google" id="ProtNLM"/>
    </source>
</evidence>
<feature type="region of interest" description="Disordered" evidence="1">
    <location>
        <begin position="33"/>
        <end position="52"/>
    </location>
</feature>
<evidence type="ECO:0000256" key="2">
    <source>
        <dbReference type="SAM" id="SignalP"/>
    </source>
</evidence>
<protein>
    <recommendedName>
        <fullName evidence="5">Secreted protein</fullName>
    </recommendedName>
</protein>
<dbReference type="RefSeq" id="WP_058258592.1">
    <property type="nucleotide sequence ID" value="NZ_DUPS01000011.1"/>
</dbReference>
<dbReference type="Proteomes" id="UP000196053">
    <property type="component" value="Chromosome I"/>
</dbReference>
<feature type="signal peptide" evidence="2">
    <location>
        <begin position="1"/>
        <end position="29"/>
    </location>
</feature>
<name>A0A0K8J6U5_9FIRM</name>
<keyword evidence="4" id="KW-1185">Reference proteome</keyword>
<keyword evidence="2" id="KW-0732">Signal</keyword>
<evidence type="ECO:0000313" key="4">
    <source>
        <dbReference type="Proteomes" id="UP000196053"/>
    </source>
</evidence>
<accession>A0A0K8J6U5</accession>
<feature type="chain" id="PRO_5005509378" description="Secreted protein" evidence="2">
    <location>
        <begin position="30"/>
        <end position="251"/>
    </location>
</feature>
<gene>
    <name evidence="3" type="ORF">SD1D_1791</name>
</gene>
<organism evidence="3 4">
    <name type="scientific">Herbinix luporum</name>
    <dbReference type="NCBI Taxonomy" id="1679721"/>
    <lineage>
        <taxon>Bacteria</taxon>
        <taxon>Bacillati</taxon>
        <taxon>Bacillota</taxon>
        <taxon>Clostridia</taxon>
        <taxon>Lachnospirales</taxon>
        <taxon>Lachnospiraceae</taxon>
        <taxon>Herbinix</taxon>
    </lineage>
</organism>
<evidence type="ECO:0000256" key="1">
    <source>
        <dbReference type="SAM" id="MobiDB-lite"/>
    </source>
</evidence>
<feature type="compositionally biased region" description="Polar residues" evidence="1">
    <location>
        <begin position="33"/>
        <end position="44"/>
    </location>
</feature>